<name>C7Z4C3_FUSV7</name>
<sequence length="345" mass="37677">MEMKTDNPSLPYKDPTADPNARISPESLALSGASDAGDVSRVRALLSSLPDGAALPIPPDQYLSRARFRSARNDLRDASKAGDVELVRKVVQAWRADPSLENPTTEDMDMPMILAAQNAKSEVVRFFLDEGVPVSPTAIKLAAKEGDEAVDVFQAFLDHGWDINSFDRIPALHSATKSLPLTKWFLKNGADPNLISKDGHTPLDFAVTHSTPDIPSVIDLLLSSGALVTHSNALHNALTATYPDSNCIAMMGLLLEKGFDVNALSFTNRPEFQSRNPSTALHWAVRKHSARRGRKNMLARVRWLLDHGADVEVRDSKGKTPVEGVSDEALIELLRGKKDFRKATA</sequence>
<dbReference type="Pfam" id="PF00023">
    <property type="entry name" value="Ank"/>
    <property type="match status" value="1"/>
</dbReference>
<keyword evidence="2 3" id="KW-0040">ANK repeat</keyword>
<accession>C7Z4C3</accession>
<evidence type="ECO:0000256" key="4">
    <source>
        <dbReference type="SAM" id="MobiDB-lite"/>
    </source>
</evidence>
<dbReference type="KEGG" id="nhe:NECHADRAFT_83553"/>
<keyword evidence="1" id="KW-0677">Repeat</keyword>
<feature type="repeat" description="ANK" evidence="3">
    <location>
        <begin position="276"/>
        <end position="316"/>
    </location>
</feature>
<dbReference type="PROSITE" id="PS50088">
    <property type="entry name" value="ANK_REPEAT"/>
    <property type="match status" value="2"/>
</dbReference>
<dbReference type="InterPro" id="IPR050745">
    <property type="entry name" value="Multifunctional_regulatory"/>
</dbReference>
<feature type="repeat" description="ANK" evidence="3">
    <location>
        <begin position="198"/>
        <end position="233"/>
    </location>
</feature>
<dbReference type="Proteomes" id="UP000005206">
    <property type="component" value="Chromosome 8"/>
</dbReference>
<dbReference type="Pfam" id="PF13637">
    <property type="entry name" value="Ank_4"/>
    <property type="match status" value="1"/>
</dbReference>
<dbReference type="GeneID" id="9675343"/>
<dbReference type="InterPro" id="IPR036770">
    <property type="entry name" value="Ankyrin_rpt-contain_sf"/>
</dbReference>
<dbReference type="eggNOG" id="KOG4177">
    <property type="taxonomic scope" value="Eukaryota"/>
</dbReference>
<dbReference type="Gene3D" id="1.25.40.20">
    <property type="entry name" value="Ankyrin repeat-containing domain"/>
    <property type="match status" value="1"/>
</dbReference>
<dbReference type="SMART" id="SM00248">
    <property type="entry name" value="ANK"/>
    <property type="match status" value="4"/>
</dbReference>
<evidence type="ECO:0000313" key="5">
    <source>
        <dbReference type="EMBL" id="EEU41452.1"/>
    </source>
</evidence>
<protein>
    <submittedName>
        <fullName evidence="5">Uncharacterized protein</fullName>
    </submittedName>
</protein>
<dbReference type="OMA" id="FLCACRE"/>
<evidence type="ECO:0000256" key="3">
    <source>
        <dbReference type="PROSITE-ProRule" id="PRU00023"/>
    </source>
</evidence>
<evidence type="ECO:0000256" key="2">
    <source>
        <dbReference type="ARBA" id="ARBA00023043"/>
    </source>
</evidence>
<dbReference type="EMBL" id="GG698909">
    <property type="protein sequence ID" value="EEU41452.1"/>
    <property type="molecule type" value="Genomic_DNA"/>
</dbReference>
<dbReference type="PROSITE" id="PS50297">
    <property type="entry name" value="ANK_REP_REGION"/>
    <property type="match status" value="1"/>
</dbReference>
<dbReference type="OrthoDB" id="194358at2759"/>
<feature type="region of interest" description="Disordered" evidence="4">
    <location>
        <begin position="1"/>
        <end position="36"/>
    </location>
</feature>
<dbReference type="RefSeq" id="XP_003047165.1">
    <property type="nucleotide sequence ID" value="XM_003047119.1"/>
</dbReference>
<dbReference type="HOGENOM" id="CLU_064330_0_0_1"/>
<organism evidence="5 6">
    <name type="scientific">Fusarium vanettenii (strain ATCC MYA-4622 / CBS 123669 / FGSC 9596 / NRRL 45880 / 77-13-4)</name>
    <name type="common">Fusarium solani subsp. pisi</name>
    <dbReference type="NCBI Taxonomy" id="660122"/>
    <lineage>
        <taxon>Eukaryota</taxon>
        <taxon>Fungi</taxon>
        <taxon>Dikarya</taxon>
        <taxon>Ascomycota</taxon>
        <taxon>Pezizomycotina</taxon>
        <taxon>Sordariomycetes</taxon>
        <taxon>Hypocreomycetidae</taxon>
        <taxon>Hypocreales</taxon>
        <taxon>Nectriaceae</taxon>
        <taxon>Fusarium</taxon>
        <taxon>Fusarium solani species complex</taxon>
        <taxon>Fusarium vanettenii</taxon>
    </lineage>
</organism>
<proteinExistence type="predicted"/>
<keyword evidence="6" id="KW-1185">Reference proteome</keyword>
<reference evidence="5 6" key="1">
    <citation type="journal article" date="2009" name="PLoS Genet.">
        <title>The genome of Nectria haematococca: contribution of supernumerary chromosomes to gene expansion.</title>
        <authorList>
            <person name="Coleman J.J."/>
            <person name="Rounsley S.D."/>
            <person name="Rodriguez-Carres M."/>
            <person name="Kuo A."/>
            <person name="Wasmann C.C."/>
            <person name="Grimwood J."/>
            <person name="Schmutz J."/>
            <person name="Taga M."/>
            <person name="White G.J."/>
            <person name="Zhou S."/>
            <person name="Schwartz D.C."/>
            <person name="Freitag M."/>
            <person name="Ma L.J."/>
            <person name="Danchin E.G."/>
            <person name="Henrissat B."/>
            <person name="Coutinho P.M."/>
            <person name="Nelson D.R."/>
            <person name="Straney D."/>
            <person name="Napoli C.A."/>
            <person name="Barker B.M."/>
            <person name="Gribskov M."/>
            <person name="Rep M."/>
            <person name="Kroken S."/>
            <person name="Molnar I."/>
            <person name="Rensing C."/>
            <person name="Kennell J.C."/>
            <person name="Zamora J."/>
            <person name="Farman M.L."/>
            <person name="Selker E.U."/>
            <person name="Salamov A."/>
            <person name="Shapiro H."/>
            <person name="Pangilinan J."/>
            <person name="Lindquist E."/>
            <person name="Lamers C."/>
            <person name="Grigoriev I.V."/>
            <person name="Geiser D.M."/>
            <person name="Covert S.F."/>
            <person name="Temporini E."/>
            <person name="Vanetten H.D."/>
        </authorList>
    </citation>
    <scope>NUCLEOTIDE SEQUENCE [LARGE SCALE GENOMIC DNA]</scope>
    <source>
        <strain evidence="6">ATCC MYA-4622 / CBS 123669 / FGSC 9596 / NRRL 45880 / 77-13-4</strain>
    </source>
</reference>
<gene>
    <name evidence="5" type="ORF">NECHADRAFT_83553</name>
</gene>
<dbReference type="VEuPathDB" id="FungiDB:NECHADRAFT_83553"/>
<dbReference type="AlphaFoldDB" id="C7Z4C3"/>
<evidence type="ECO:0000256" key="1">
    <source>
        <dbReference type="ARBA" id="ARBA00022737"/>
    </source>
</evidence>
<dbReference type="PANTHER" id="PTHR24189">
    <property type="entry name" value="MYOTROPHIN"/>
    <property type="match status" value="1"/>
</dbReference>
<dbReference type="SUPFAM" id="SSF48403">
    <property type="entry name" value="Ankyrin repeat"/>
    <property type="match status" value="1"/>
</dbReference>
<dbReference type="InParanoid" id="C7Z4C3"/>
<dbReference type="InterPro" id="IPR002110">
    <property type="entry name" value="Ankyrin_rpt"/>
</dbReference>
<dbReference type="PANTHER" id="PTHR24189:SF50">
    <property type="entry name" value="ANKYRIN REPEAT AND SOCS BOX PROTEIN 2"/>
    <property type="match status" value="1"/>
</dbReference>
<dbReference type="STRING" id="660122.C7Z4C3"/>
<evidence type="ECO:0000313" key="6">
    <source>
        <dbReference type="Proteomes" id="UP000005206"/>
    </source>
</evidence>